<evidence type="ECO:0000313" key="1">
    <source>
        <dbReference type="EMBL" id="CAD73732.1"/>
    </source>
</evidence>
<accession>Q7USR4</accession>
<reference evidence="1 2" key="1">
    <citation type="journal article" date="2003" name="Proc. Natl. Acad. Sci. U.S.A.">
        <title>Complete genome sequence of the marine planctomycete Pirellula sp. strain 1.</title>
        <authorList>
            <person name="Gloeckner F.O."/>
            <person name="Kube M."/>
            <person name="Bauer M."/>
            <person name="Teeling H."/>
            <person name="Lombardot T."/>
            <person name="Ludwig W."/>
            <person name="Gade D."/>
            <person name="Beck A."/>
            <person name="Borzym K."/>
            <person name="Heitmann K."/>
            <person name="Rabus R."/>
            <person name="Schlesner H."/>
            <person name="Amann R."/>
            <person name="Reinhardt R."/>
        </authorList>
    </citation>
    <scope>NUCLEOTIDE SEQUENCE [LARGE SCALE GENOMIC DNA]</scope>
    <source>
        <strain evidence="2">DSM 10527 / NCIMB 13988 / SH1</strain>
    </source>
</reference>
<dbReference type="STRING" id="243090.RB4352"/>
<dbReference type="AlphaFoldDB" id="Q7USR4"/>
<gene>
    <name evidence="1" type="ordered locus">RB4352</name>
</gene>
<evidence type="ECO:0000313" key="2">
    <source>
        <dbReference type="Proteomes" id="UP000001025"/>
    </source>
</evidence>
<dbReference type="PATRIC" id="fig|243090.15.peg.2022"/>
<proteinExistence type="predicted"/>
<dbReference type="OrthoDB" id="8454595at2"/>
<name>Q7USR4_RHOBA</name>
<sequence>MVAWDGIGIIERNSDIARLVRRRVVVNSALWPRQMVGAELIANSRRNMLDTLADLSCVDRQRRYTETVPYVHVPNELACQWDQHSSLMREQLWFRDSLSSVELDTAFAFDAEFIAFCDCFDCDLTNFDRLWADTRWSDIGLAAAKTLDAFA</sequence>
<protein>
    <submittedName>
        <fullName evidence="1">Uncharacterized protein</fullName>
    </submittedName>
</protein>
<dbReference type="EnsemblBacteria" id="CAD73732">
    <property type="protein sequence ID" value="CAD73732"/>
    <property type="gene ID" value="RB4352"/>
</dbReference>
<dbReference type="InParanoid" id="Q7USR4"/>
<dbReference type="Proteomes" id="UP000001025">
    <property type="component" value="Chromosome"/>
</dbReference>
<keyword evidence="2" id="KW-1185">Reference proteome</keyword>
<organism evidence="1 2">
    <name type="scientific">Rhodopirellula baltica (strain DSM 10527 / NCIMB 13988 / SH1)</name>
    <dbReference type="NCBI Taxonomy" id="243090"/>
    <lineage>
        <taxon>Bacteria</taxon>
        <taxon>Pseudomonadati</taxon>
        <taxon>Planctomycetota</taxon>
        <taxon>Planctomycetia</taxon>
        <taxon>Pirellulales</taxon>
        <taxon>Pirellulaceae</taxon>
        <taxon>Rhodopirellula</taxon>
    </lineage>
</organism>
<dbReference type="HOGENOM" id="CLU_1729929_0_0_0"/>
<dbReference type="EMBL" id="BX294140">
    <property type="protein sequence ID" value="CAD73732.1"/>
    <property type="molecule type" value="Genomic_DNA"/>
</dbReference>
<dbReference type="KEGG" id="rba:RB4352"/>